<dbReference type="AlphaFoldDB" id="A0AA91FR10"/>
<comment type="caution">
    <text evidence="1">The sequence shown here is derived from an EMBL/GenBank/DDBJ whole genome shotgun (WGS) entry which is preliminary data.</text>
</comment>
<name>A0AA91FR10_FAUOS</name>
<proteinExistence type="predicted"/>
<reference evidence="1" key="1">
    <citation type="submission" date="2016-06" db="EMBL/GenBank/DDBJ databases">
        <title>Draft genome of Moraxella osloensis CCUG 67237.</title>
        <authorList>
            <person name="Salva-Serra F."/>
            <person name="Engstrom-Jakobsson H."/>
            <person name="Thorell K."/>
            <person name="Gonzales-Siles L."/>
            <person name="Karlsson R."/>
            <person name="Boulund F."/>
            <person name="Engstrand L."/>
            <person name="Kristiansson E."/>
            <person name="Moore E."/>
        </authorList>
    </citation>
    <scope>NUCLEOTIDE SEQUENCE [LARGE SCALE GENOMIC DNA]</scope>
    <source>
        <strain evidence="1">CCUG 67237</strain>
    </source>
</reference>
<evidence type="ECO:0000313" key="1">
    <source>
        <dbReference type="EMBL" id="OBX65221.1"/>
    </source>
</evidence>
<accession>A0AA91FR10</accession>
<organism evidence="1">
    <name type="scientific">Faucicola osloensis</name>
    <name type="common">Moraxella osloensis</name>
    <dbReference type="NCBI Taxonomy" id="34062"/>
    <lineage>
        <taxon>Bacteria</taxon>
        <taxon>Pseudomonadati</taxon>
        <taxon>Pseudomonadota</taxon>
        <taxon>Gammaproteobacteria</taxon>
        <taxon>Moraxellales</taxon>
        <taxon>Moraxellaceae</taxon>
        <taxon>Faucicola</taxon>
    </lineage>
</organism>
<gene>
    <name evidence="1" type="ORF">A9299_09150</name>
</gene>
<protein>
    <submittedName>
        <fullName evidence="1">Uncharacterized protein</fullName>
    </submittedName>
</protein>
<sequence length="174" mass="20273">MIKKLAIALGLILVLMGITHAEVYKLDPKSTQCYLFSHDKLQQKLSCNMTATAATGKVWWTKRNFKLANGRTIKTFAKDTQRKYLSKTDKILMPFTSELDRGDEQISIATLNNQPAIRQNRWLKDYRVMNLEEFWGNHNQLLPNQMTDRLACLQLENKSFEICTPYNHNDFRTD</sequence>
<dbReference type="EMBL" id="LZMT01000011">
    <property type="protein sequence ID" value="OBX65221.1"/>
    <property type="molecule type" value="Genomic_DNA"/>
</dbReference>